<dbReference type="Gene3D" id="3.40.50.300">
    <property type="entry name" value="P-loop containing nucleotide triphosphate hydrolases"/>
    <property type="match status" value="1"/>
</dbReference>
<dbReference type="InterPro" id="IPR027417">
    <property type="entry name" value="P-loop_NTPase"/>
</dbReference>
<dbReference type="InterPro" id="IPR052026">
    <property type="entry name" value="ExeA_AAA_ATPase_DNA-bind"/>
</dbReference>
<keyword evidence="3" id="KW-1185">Reference proteome</keyword>
<dbReference type="EMBL" id="LVWA01000005">
    <property type="protein sequence ID" value="OKL40275.1"/>
    <property type="molecule type" value="Genomic_DNA"/>
</dbReference>
<dbReference type="Pfam" id="PF13401">
    <property type="entry name" value="AAA_22"/>
    <property type="match status" value="1"/>
</dbReference>
<dbReference type="CDD" id="cd00093">
    <property type="entry name" value="HTH_XRE"/>
    <property type="match status" value="1"/>
</dbReference>
<dbReference type="AlphaFoldDB" id="A0A1Q5PDF1"/>
<dbReference type="SUPFAM" id="SSF47413">
    <property type="entry name" value="lambda repressor-like DNA-binding domains"/>
    <property type="match status" value="1"/>
</dbReference>
<dbReference type="PROSITE" id="PS50943">
    <property type="entry name" value="HTH_CROC1"/>
    <property type="match status" value="1"/>
</dbReference>
<gene>
    <name evidence="2" type="ORF">A3841_18290</name>
</gene>
<dbReference type="SMART" id="SM00382">
    <property type="entry name" value="AAA"/>
    <property type="match status" value="1"/>
</dbReference>
<accession>A0A1Q5PDF1</accession>
<dbReference type="InterPro" id="IPR010982">
    <property type="entry name" value="Lambda_DNA-bd_dom_sf"/>
</dbReference>
<dbReference type="InterPro" id="IPR003593">
    <property type="entry name" value="AAA+_ATPase"/>
</dbReference>
<dbReference type="InterPro" id="IPR001387">
    <property type="entry name" value="Cro/C1-type_HTH"/>
</dbReference>
<dbReference type="GO" id="GO:0003677">
    <property type="term" value="F:DNA binding"/>
    <property type="evidence" value="ECO:0007669"/>
    <property type="project" value="InterPro"/>
</dbReference>
<proteinExistence type="predicted"/>
<dbReference type="InterPro" id="IPR049945">
    <property type="entry name" value="AAA_22"/>
</dbReference>
<dbReference type="PANTHER" id="PTHR35894">
    <property type="entry name" value="GENERAL SECRETION PATHWAY PROTEIN A-RELATED"/>
    <property type="match status" value="1"/>
</dbReference>
<dbReference type="PANTHER" id="PTHR35894:SF5">
    <property type="entry name" value="MU-LIKE PROPHAGE FLUMU DNA TRANSPOSITION PROTEIN B"/>
    <property type="match status" value="1"/>
</dbReference>
<comment type="caution">
    <text evidence="2">The sequence shown here is derived from an EMBL/GenBank/DDBJ whole genome shotgun (WGS) entry which is preliminary data.</text>
</comment>
<name>A0A1Q5PDF1_9BACT</name>
<dbReference type="RefSeq" id="WP_073852378.1">
    <property type="nucleotide sequence ID" value="NZ_LVWA01000005.1"/>
</dbReference>
<dbReference type="Gene3D" id="1.10.260.40">
    <property type="entry name" value="lambda repressor-like DNA-binding domains"/>
    <property type="match status" value="1"/>
</dbReference>
<protein>
    <recommendedName>
        <fullName evidence="1">HTH cro/C1-type domain-containing protein</fullName>
    </recommendedName>
</protein>
<organism evidence="2 3">
    <name type="scientific">Pontibacter flavimaris</name>
    <dbReference type="NCBI Taxonomy" id="1797110"/>
    <lineage>
        <taxon>Bacteria</taxon>
        <taxon>Pseudomonadati</taxon>
        <taxon>Bacteroidota</taxon>
        <taxon>Cytophagia</taxon>
        <taxon>Cytophagales</taxon>
        <taxon>Hymenobacteraceae</taxon>
        <taxon>Pontibacter</taxon>
    </lineage>
</organism>
<sequence>MQKENLIQQARQLINDFTGKKELSKSKLARKLGIAAAVLTHIENNPALVSEEMLLTIINGLKPESSFNILSTSNYTTVHAICEDARQRRKLVGIIGYPGAGKTTALQSYYRSHKNIYYVECKNSMNRKQFLHAVLTEMGIQFMGTVYDMVRLISQELNSKESPLLIIDEAGKMSPNLILDLHDLRNATMHNAGIVMSGCEYFKKNMEKAAEKDKQGYPEFYSRVMNWPVLNRPTKAEIVAISKSNGIQDEETIKALCRLRNYRELENAIKNELSEPVI</sequence>
<evidence type="ECO:0000313" key="2">
    <source>
        <dbReference type="EMBL" id="OKL40275.1"/>
    </source>
</evidence>
<evidence type="ECO:0000259" key="1">
    <source>
        <dbReference type="PROSITE" id="PS50943"/>
    </source>
</evidence>
<dbReference type="Proteomes" id="UP000186551">
    <property type="component" value="Unassembled WGS sequence"/>
</dbReference>
<reference evidence="2 3" key="1">
    <citation type="submission" date="2016-03" db="EMBL/GenBank/DDBJ databases">
        <title>Genome sequence of Pontibacter sp. nov., of the family cytophagaceae, isolated from marine sediment of the Yellow Sea, China.</title>
        <authorList>
            <person name="Zhang G."/>
            <person name="Zhang R."/>
        </authorList>
    </citation>
    <scope>NUCLEOTIDE SEQUENCE [LARGE SCALE GENOMIC DNA]</scope>
    <source>
        <strain evidence="2 3">S10-8</strain>
    </source>
</reference>
<dbReference type="STRING" id="1797110.A3841_18290"/>
<evidence type="ECO:0000313" key="3">
    <source>
        <dbReference type="Proteomes" id="UP000186551"/>
    </source>
</evidence>
<dbReference type="OrthoDB" id="891953at2"/>
<dbReference type="SUPFAM" id="SSF52540">
    <property type="entry name" value="P-loop containing nucleoside triphosphate hydrolases"/>
    <property type="match status" value="1"/>
</dbReference>
<dbReference type="GO" id="GO:0016887">
    <property type="term" value="F:ATP hydrolysis activity"/>
    <property type="evidence" value="ECO:0007669"/>
    <property type="project" value="InterPro"/>
</dbReference>
<feature type="domain" description="HTH cro/C1-type" evidence="1">
    <location>
        <begin position="20"/>
        <end position="67"/>
    </location>
</feature>